<dbReference type="InterPro" id="IPR023578">
    <property type="entry name" value="Ras_GEF_dom_sf"/>
</dbReference>
<evidence type="ECO:0000256" key="5">
    <source>
        <dbReference type="ARBA" id="ARBA00022553"/>
    </source>
</evidence>
<proteinExistence type="predicted"/>
<dbReference type="SUPFAM" id="SSF48366">
    <property type="entry name" value="Ras GEF"/>
    <property type="match status" value="1"/>
</dbReference>
<sequence length="1025" mass="114357">KIMEVNGQNFENITFVKALEILRNNTHLSITVKTNIFVFKELLCRIGQEKNGIPHIPKIAEKKNNRYSIPDMPGDVEQMFPREKGNKKLKANTVSGGRNRIRKILDKTRFSILPPKLFSDGSVSQSQDDSIVGTRQCRHSLAIMPIPGTLSSSSPDLLQPTTSILDFSNPSDIPDQVIRVFKADQQSCYIIISKDTTAKEVVSHAVHEFNLTGAPETYSLCEVSVSPEGVIKQRRLPDQFSKLADRIQLNGRYYLKNNMETETLCSDEDAQELLRESQISLLQLSTIEVATQLSMRDFELFRNIEPTEYIDDLYKLDSKTGNAHLKQFEDVINQETFWVAMEILAEPNQLKRMKIIKHFIKIALHCRECKNFNSMFAVISGLNLAPVARLRGTWEKLPSKYEKHLRDLQDLFDPSRNMAKYRNILSSQSMQPPIIPLFPVVKKDITFLHEGNDSKVDGLVNFEKLRMIAKEIRQVVRMTSANMDPAVMFRQRKKRWRSLGSLSQGSTNSNMLDVQGGAHKKRARRSSLLNAKKLYEDAQMARKVKQYLSNLNVETDEEKIQILSLQCEPAYSTLTKNLSERRGGKSSEMSPVPMRSVGQTTKAHQQNRMSQVLQVPAVNLHPGRKKGLTKDHVTFSTGSPQKSLSLSEEVSSKKQTDDTMSMASSLHSSPPASPQGSPRKGYALIPSTKSDNFSDSSHSEISSRSSIVSNCSVDSMSAALQDERSLSQSLIVVDSSGAERKEHPQPLVDYGQPCPGWSITRPALIRGMAFTSSMSSEEISHEHITVEAADSGRGSWTSCSSSSHDNFQNIPNQKSWDLLNSYRHTQLDGPIAEVDPTNCYSEEGCLYSKANRQSKASVELDQSRQSWASSSSLSDTYETNYGTIKRRGLENSTAEQTEGLDSKAGADTTYKTVTSSTEKGLIVYCVTSPKKDDRYREPPPTPPGYMGISLADIKEGSPHHPHLKPPDYSVAVQRSKMLHSDLSRLPAAPVGGEPVACLSSRKPPWPGRQPSSPKLDLPDADSGED</sequence>
<evidence type="ECO:0000313" key="11">
    <source>
        <dbReference type="EMBL" id="NWI90397.1"/>
    </source>
</evidence>
<dbReference type="GO" id="GO:0005886">
    <property type="term" value="C:plasma membrane"/>
    <property type="evidence" value="ECO:0007669"/>
    <property type="project" value="UniProtKB-SubCell"/>
</dbReference>
<evidence type="ECO:0000256" key="6">
    <source>
        <dbReference type="ARBA" id="ARBA00023136"/>
    </source>
</evidence>
<comment type="subcellular location">
    <subcellularLocation>
        <location evidence="1">Cell membrane</location>
    </subcellularLocation>
    <subcellularLocation>
        <location evidence="2">Cytoplasm</location>
    </subcellularLocation>
</comment>
<dbReference type="InterPro" id="IPR036964">
    <property type="entry name" value="RASGEF_cat_dom_sf"/>
</dbReference>
<name>A0A851FEX8_PITSO</name>
<dbReference type="CDD" id="cd00155">
    <property type="entry name" value="RasGEF"/>
    <property type="match status" value="1"/>
</dbReference>
<dbReference type="GO" id="GO:0005737">
    <property type="term" value="C:cytoplasm"/>
    <property type="evidence" value="ECO:0007669"/>
    <property type="project" value="UniProtKB-SubCell"/>
</dbReference>
<dbReference type="PROSITE" id="PS50009">
    <property type="entry name" value="RASGEF_CAT"/>
    <property type="match status" value="1"/>
</dbReference>
<evidence type="ECO:0000256" key="3">
    <source>
        <dbReference type="ARBA" id="ARBA00022475"/>
    </source>
</evidence>
<feature type="region of interest" description="Disordered" evidence="8">
    <location>
        <begin position="984"/>
        <end position="1025"/>
    </location>
</feature>
<evidence type="ECO:0000256" key="8">
    <source>
        <dbReference type="SAM" id="MobiDB-lite"/>
    </source>
</evidence>
<dbReference type="Pfam" id="PF00617">
    <property type="entry name" value="RasGEF"/>
    <property type="match status" value="1"/>
</dbReference>
<evidence type="ECO:0000259" key="9">
    <source>
        <dbReference type="PROSITE" id="PS50009"/>
    </source>
</evidence>
<dbReference type="PANTHER" id="PTHR45161:SF4">
    <property type="entry name" value="RAP GUANINE NUCLEOTIDE EXCHANGE FACTOR 6"/>
    <property type="match status" value="1"/>
</dbReference>
<dbReference type="InterPro" id="IPR000159">
    <property type="entry name" value="RA_dom"/>
</dbReference>
<dbReference type="PANTHER" id="PTHR45161">
    <property type="entry name" value="CYTOSKELETON-ASSOCIATED PROTEIN 4"/>
    <property type="match status" value="1"/>
</dbReference>
<dbReference type="GO" id="GO:0005085">
    <property type="term" value="F:guanyl-nucleotide exchange factor activity"/>
    <property type="evidence" value="ECO:0007669"/>
    <property type="project" value="UniProtKB-KW"/>
</dbReference>
<dbReference type="AlphaFoldDB" id="A0A851FEX8"/>
<dbReference type="PROSITE" id="PS50200">
    <property type="entry name" value="RA"/>
    <property type="match status" value="1"/>
</dbReference>
<dbReference type="Proteomes" id="UP000633448">
    <property type="component" value="Unassembled WGS sequence"/>
</dbReference>
<feature type="non-terminal residue" evidence="11">
    <location>
        <position position="1025"/>
    </location>
</feature>
<dbReference type="InterPro" id="IPR001895">
    <property type="entry name" value="RASGEF_cat_dom"/>
</dbReference>
<dbReference type="OrthoDB" id="546434at2759"/>
<feature type="region of interest" description="Disordered" evidence="8">
    <location>
        <begin position="499"/>
        <end position="525"/>
    </location>
</feature>
<dbReference type="GO" id="GO:0007264">
    <property type="term" value="P:small GTPase-mediated signal transduction"/>
    <property type="evidence" value="ECO:0007669"/>
    <property type="project" value="InterPro"/>
</dbReference>
<reference evidence="11" key="1">
    <citation type="submission" date="2019-10" db="EMBL/GenBank/DDBJ databases">
        <title>Bird 10,000 Genomes (B10K) Project - Family phase.</title>
        <authorList>
            <person name="Zhang G."/>
        </authorList>
    </citation>
    <scope>NUCLEOTIDE SEQUENCE</scope>
    <source>
        <strain evidence="11">B10K-DU-002-53</strain>
        <tissue evidence="11">Muscle</tissue>
    </source>
</reference>
<keyword evidence="6" id="KW-0472">Membrane</keyword>
<dbReference type="InterPro" id="IPR029071">
    <property type="entry name" value="Ubiquitin-like_domsf"/>
</dbReference>
<evidence type="ECO:0000256" key="1">
    <source>
        <dbReference type="ARBA" id="ARBA00004236"/>
    </source>
</evidence>
<feature type="domain" description="Ras-GEF" evidence="9">
    <location>
        <begin position="285"/>
        <end position="512"/>
    </location>
</feature>
<keyword evidence="3" id="KW-1003">Cell membrane</keyword>
<evidence type="ECO:0000256" key="2">
    <source>
        <dbReference type="ARBA" id="ARBA00004496"/>
    </source>
</evidence>
<keyword evidence="7" id="KW-0344">Guanine-nucleotide releasing factor</keyword>
<dbReference type="SUPFAM" id="SSF54236">
    <property type="entry name" value="Ubiquitin-like"/>
    <property type="match status" value="1"/>
</dbReference>
<evidence type="ECO:0000256" key="4">
    <source>
        <dbReference type="ARBA" id="ARBA00022490"/>
    </source>
</evidence>
<keyword evidence="4" id="KW-0963">Cytoplasm</keyword>
<keyword evidence="5" id="KW-0597">Phosphoprotein</keyword>
<evidence type="ECO:0000259" key="10">
    <source>
        <dbReference type="PROSITE" id="PS50200"/>
    </source>
</evidence>
<protein>
    <submittedName>
        <fullName evidence="11">RPGF6 factor</fullName>
    </submittedName>
</protein>
<dbReference type="SMART" id="SM00314">
    <property type="entry name" value="RA"/>
    <property type="match status" value="1"/>
</dbReference>
<feature type="non-terminal residue" evidence="11">
    <location>
        <position position="1"/>
    </location>
</feature>
<accession>A0A851FEX8</accession>
<dbReference type="EMBL" id="WEKX01013175">
    <property type="protein sequence ID" value="NWI90397.1"/>
    <property type="molecule type" value="Genomic_DNA"/>
</dbReference>
<evidence type="ECO:0000256" key="7">
    <source>
        <dbReference type="PROSITE-ProRule" id="PRU00168"/>
    </source>
</evidence>
<keyword evidence="12" id="KW-1185">Reference proteome</keyword>
<feature type="compositionally biased region" description="Low complexity" evidence="8">
    <location>
        <begin position="687"/>
        <end position="708"/>
    </location>
</feature>
<feature type="domain" description="Ras-associating" evidence="10">
    <location>
        <begin position="174"/>
        <end position="260"/>
    </location>
</feature>
<dbReference type="Pfam" id="PF00788">
    <property type="entry name" value="RA"/>
    <property type="match status" value="1"/>
</dbReference>
<dbReference type="Gene3D" id="1.10.840.10">
    <property type="entry name" value="Ras guanine-nucleotide exchange factors catalytic domain"/>
    <property type="match status" value="1"/>
</dbReference>
<gene>
    <name evidence="11" type="primary">Rapgef6_0</name>
    <name evidence="11" type="ORF">PITSOR_R14712</name>
</gene>
<dbReference type="SMART" id="SM00147">
    <property type="entry name" value="RasGEF"/>
    <property type="match status" value="1"/>
</dbReference>
<organism evidence="11 12">
    <name type="scientific">Pitta sordida</name>
    <name type="common">Hooded pitta</name>
    <dbReference type="NCBI Taxonomy" id="9163"/>
    <lineage>
        <taxon>Eukaryota</taxon>
        <taxon>Metazoa</taxon>
        <taxon>Chordata</taxon>
        <taxon>Craniata</taxon>
        <taxon>Vertebrata</taxon>
        <taxon>Euteleostomi</taxon>
        <taxon>Archelosauria</taxon>
        <taxon>Archosauria</taxon>
        <taxon>Dinosauria</taxon>
        <taxon>Saurischia</taxon>
        <taxon>Theropoda</taxon>
        <taxon>Coelurosauria</taxon>
        <taxon>Aves</taxon>
        <taxon>Neognathae</taxon>
        <taxon>Neoaves</taxon>
        <taxon>Telluraves</taxon>
        <taxon>Australaves</taxon>
        <taxon>Passeriformes</taxon>
        <taxon>Pittidae</taxon>
        <taxon>Pitta</taxon>
    </lineage>
</organism>
<dbReference type="CDD" id="cd01785">
    <property type="entry name" value="RA_PDZ-GEF1"/>
    <property type="match status" value="1"/>
</dbReference>
<feature type="compositionally biased region" description="Low complexity" evidence="8">
    <location>
        <begin position="660"/>
        <end position="670"/>
    </location>
</feature>
<feature type="compositionally biased region" description="Polar residues" evidence="8">
    <location>
        <begin position="500"/>
        <end position="512"/>
    </location>
</feature>
<evidence type="ECO:0000313" key="12">
    <source>
        <dbReference type="Proteomes" id="UP000633448"/>
    </source>
</evidence>
<comment type="caution">
    <text evidence="11">The sequence shown here is derived from an EMBL/GenBank/DDBJ whole genome shotgun (WGS) entry which is preliminary data.</text>
</comment>
<feature type="region of interest" description="Disordered" evidence="8">
    <location>
        <begin position="621"/>
        <end position="708"/>
    </location>
</feature>
<dbReference type="FunFam" id="1.10.840.10:FF:000001">
    <property type="entry name" value="Rap guanine nucleotide exchange factor (GEF) 6"/>
    <property type="match status" value="1"/>
</dbReference>